<dbReference type="SUPFAM" id="SSF52317">
    <property type="entry name" value="Class I glutamine amidotransferase-like"/>
    <property type="match status" value="1"/>
</dbReference>
<dbReference type="EMBL" id="CAADHO010000006">
    <property type="protein sequence ID" value="VFQ45577.1"/>
    <property type="molecule type" value="Genomic_DNA"/>
</dbReference>
<accession>A0A4U8YQ65</accession>
<dbReference type="InterPro" id="IPR029062">
    <property type="entry name" value="Class_I_gatase-like"/>
</dbReference>
<dbReference type="GO" id="GO:0043565">
    <property type="term" value="F:sequence-specific DNA binding"/>
    <property type="evidence" value="ECO:0007669"/>
    <property type="project" value="InterPro"/>
</dbReference>
<dbReference type="Gene3D" id="1.10.10.60">
    <property type="entry name" value="Homeodomain-like"/>
    <property type="match status" value="1"/>
</dbReference>
<dbReference type="PANTHER" id="PTHR43130">
    <property type="entry name" value="ARAC-FAMILY TRANSCRIPTIONAL REGULATOR"/>
    <property type="match status" value="1"/>
</dbReference>
<dbReference type="PANTHER" id="PTHR43130:SF11">
    <property type="entry name" value="TRANSCRIPTIONAL REGULATORY PROTEIN"/>
    <property type="match status" value="1"/>
</dbReference>
<feature type="domain" description="HTH araC/xylS-type" evidence="3">
    <location>
        <begin position="218"/>
        <end position="320"/>
    </location>
</feature>
<dbReference type="AlphaFoldDB" id="A0A4U8YQ65"/>
<dbReference type="InterPro" id="IPR002818">
    <property type="entry name" value="DJ-1/PfpI"/>
</dbReference>
<sequence>MIRVTILAFDHSVASTFTGPLDVFHQAGCIWNRLHGLPEAPLFEVTLITNDGKPFTTRTGLHVTPHGAMDKSGDMDLIVIGSYGEFVPAGPRETRVAAWLHEHYLKGASLASICTGAFLLAETGLLNGKTATTHWAAADRFRALFPSVDLQPEKILTHEGRLFCSAGLSAGVDLSLYLVERYCGTDVARKTAKAFVCDTGRTSQAPYFSFRHPKNHGDTAIRNIQEDLERHPAEPLRYSDMAHRHGMSLRNFERRFKAATGTTPLTYQQRLRVELARHLLETTDMSFDEISWESGYADSGYLRKVFVRETGLRPGEYRQKFRCTR</sequence>
<dbReference type="GO" id="GO:0003700">
    <property type="term" value="F:DNA-binding transcription factor activity"/>
    <property type="evidence" value="ECO:0007669"/>
    <property type="project" value="InterPro"/>
</dbReference>
<evidence type="ECO:0000313" key="4">
    <source>
        <dbReference type="EMBL" id="VFQ45577.1"/>
    </source>
</evidence>
<dbReference type="InterPro" id="IPR018060">
    <property type="entry name" value="HTH_AraC"/>
</dbReference>
<dbReference type="SUPFAM" id="SSF46689">
    <property type="entry name" value="Homeodomain-like"/>
    <property type="match status" value="2"/>
</dbReference>
<dbReference type="SMART" id="SM00342">
    <property type="entry name" value="HTH_ARAC"/>
    <property type="match status" value="1"/>
</dbReference>
<dbReference type="PROSITE" id="PS01124">
    <property type="entry name" value="HTH_ARAC_FAMILY_2"/>
    <property type="match status" value="1"/>
</dbReference>
<keyword evidence="1" id="KW-0805">Transcription regulation</keyword>
<proteinExistence type="predicted"/>
<evidence type="ECO:0000256" key="1">
    <source>
        <dbReference type="ARBA" id="ARBA00023015"/>
    </source>
</evidence>
<evidence type="ECO:0000313" key="5">
    <source>
        <dbReference type="Proteomes" id="UP000507962"/>
    </source>
</evidence>
<name>A0A4U8YQ65_9BACT</name>
<keyword evidence="2" id="KW-0804">Transcription</keyword>
<dbReference type="Proteomes" id="UP000507962">
    <property type="component" value="Unassembled WGS sequence"/>
</dbReference>
<organism evidence="4 5">
    <name type="scientific">Desulfoluna butyratoxydans</name>
    <dbReference type="NCBI Taxonomy" id="231438"/>
    <lineage>
        <taxon>Bacteria</taxon>
        <taxon>Pseudomonadati</taxon>
        <taxon>Thermodesulfobacteriota</taxon>
        <taxon>Desulfobacteria</taxon>
        <taxon>Desulfobacterales</taxon>
        <taxon>Desulfolunaceae</taxon>
        <taxon>Desulfoluna</taxon>
    </lineage>
</organism>
<gene>
    <name evidence="4" type="ORF">MSL71_32380</name>
</gene>
<protein>
    <submittedName>
        <fullName evidence="4">Dj-1/pfpi</fullName>
    </submittedName>
</protein>
<dbReference type="Gene3D" id="3.40.50.880">
    <property type="match status" value="1"/>
</dbReference>
<evidence type="ECO:0000259" key="3">
    <source>
        <dbReference type="PROSITE" id="PS01124"/>
    </source>
</evidence>
<keyword evidence="5" id="KW-1185">Reference proteome</keyword>
<dbReference type="InterPro" id="IPR009057">
    <property type="entry name" value="Homeodomain-like_sf"/>
</dbReference>
<dbReference type="Pfam" id="PF12833">
    <property type="entry name" value="HTH_18"/>
    <property type="match status" value="1"/>
</dbReference>
<evidence type="ECO:0000256" key="2">
    <source>
        <dbReference type="ARBA" id="ARBA00023163"/>
    </source>
</evidence>
<dbReference type="Pfam" id="PF01965">
    <property type="entry name" value="DJ-1_PfpI"/>
    <property type="match status" value="1"/>
</dbReference>
<dbReference type="InterPro" id="IPR052158">
    <property type="entry name" value="INH-QAR"/>
</dbReference>
<reference evidence="4 5" key="1">
    <citation type="submission" date="2019-03" db="EMBL/GenBank/DDBJ databases">
        <authorList>
            <person name="Nijsse B."/>
        </authorList>
    </citation>
    <scope>NUCLEOTIDE SEQUENCE [LARGE SCALE GENOMIC DNA]</scope>
    <source>
        <strain evidence="4">Desulfoluna butyratoxydans MSL71</strain>
    </source>
</reference>
<dbReference type="RefSeq" id="WP_180142315.1">
    <property type="nucleotide sequence ID" value="NZ_CAADHO010000006.1"/>
</dbReference>
<dbReference type="CDD" id="cd03138">
    <property type="entry name" value="GATase1_AraC_2"/>
    <property type="match status" value="1"/>
</dbReference>